<sequence>MMKRWPSLFTEHCPKCNTALEVSKSNALQGKVVKSCPHLHYQKEYHPALETYIEHEDVK</sequence>
<evidence type="ECO:0000313" key="2">
    <source>
        <dbReference type="Proteomes" id="UP000228754"/>
    </source>
</evidence>
<dbReference type="Proteomes" id="UP000228754">
    <property type="component" value="Unassembled WGS sequence"/>
</dbReference>
<accession>A0A2A5J286</accession>
<dbReference type="AlphaFoldDB" id="A0A2A5J286"/>
<dbReference type="EMBL" id="NKHG01000006">
    <property type="protein sequence ID" value="PCK23482.1"/>
    <property type="molecule type" value="Genomic_DNA"/>
</dbReference>
<gene>
    <name evidence="1" type="ORF">CEY02_01160</name>
</gene>
<name>A0A2A5J286_BACPU</name>
<dbReference type="OrthoDB" id="2382036at2"/>
<evidence type="ECO:0000313" key="1">
    <source>
        <dbReference type="EMBL" id="PCK23482.1"/>
    </source>
</evidence>
<organism evidence="1 2">
    <name type="scientific">Bacillus pumilus</name>
    <name type="common">Bacillus mesentericus</name>
    <dbReference type="NCBI Taxonomy" id="1408"/>
    <lineage>
        <taxon>Bacteria</taxon>
        <taxon>Bacillati</taxon>
        <taxon>Bacillota</taxon>
        <taxon>Bacilli</taxon>
        <taxon>Bacillales</taxon>
        <taxon>Bacillaceae</taxon>
        <taxon>Bacillus</taxon>
    </lineage>
</organism>
<proteinExistence type="predicted"/>
<protein>
    <submittedName>
        <fullName evidence="1">Uncharacterized protein</fullName>
    </submittedName>
</protein>
<comment type="caution">
    <text evidence="1">The sequence shown here is derived from an EMBL/GenBank/DDBJ whole genome shotgun (WGS) entry which is preliminary data.</text>
</comment>
<reference evidence="1 2" key="1">
    <citation type="submission" date="2017-06" db="EMBL/GenBank/DDBJ databases">
        <title>Draft Genome Sequence of Bacillus sp Strain 36R Isolated from saline sediment at Atanasia, Sonora, Mexico.</title>
        <authorList>
            <person name="Sanchez Diaz R."/>
            <person name="Quiroz Macias M.E."/>
            <person name="Ibarra Gamez J.C."/>
            <person name="Enciso Ibarra J."/>
            <person name="Gomez Gil B."/>
            <person name="Galaviz Silva L."/>
        </authorList>
    </citation>
    <scope>NUCLEOTIDE SEQUENCE [LARGE SCALE GENOMIC DNA]</scope>
    <source>
        <strain evidence="1 2">36R_ATNSAL</strain>
    </source>
</reference>